<keyword evidence="2" id="KW-0479">Metal-binding</keyword>
<dbReference type="GO" id="GO:0005634">
    <property type="term" value="C:nucleus"/>
    <property type="evidence" value="ECO:0007669"/>
    <property type="project" value="UniProtKB-SubCell"/>
</dbReference>
<dbReference type="OMA" id="NITHACD"/>
<evidence type="ECO:0000256" key="7">
    <source>
        <dbReference type="ARBA" id="ARBA00023125"/>
    </source>
</evidence>
<dbReference type="OrthoDB" id="9044188at2759"/>
<dbReference type="PROSITE" id="PS50157">
    <property type="entry name" value="ZINC_FINGER_C2H2_2"/>
    <property type="match status" value="8"/>
</dbReference>
<dbReference type="PROSITE" id="PS00028">
    <property type="entry name" value="ZINC_FINGER_C2H2_1"/>
    <property type="match status" value="7"/>
</dbReference>
<evidence type="ECO:0000313" key="13">
    <source>
        <dbReference type="EnsemblMetazoa" id="CapteP73311"/>
    </source>
</evidence>
<evidence type="ECO:0000256" key="5">
    <source>
        <dbReference type="ARBA" id="ARBA00022833"/>
    </source>
</evidence>
<dbReference type="HOGENOM" id="CLU_002678_2_2_1"/>
<dbReference type="STRING" id="283909.R7TKJ3"/>
<feature type="domain" description="C2H2-type" evidence="11">
    <location>
        <begin position="250"/>
        <end position="277"/>
    </location>
</feature>
<keyword evidence="3" id="KW-0677">Repeat</keyword>
<keyword evidence="6" id="KW-0805">Transcription regulation</keyword>
<accession>R7TKJ3</accession>
<dbReference type="SUPFAM" id="SSF57667">
    <property type="entry name" value="beta-beta-alpha zinc fingers"/>
    <property type="match status" value="4"/>
</dbReference>
<keyword evidence="8" id="KW-0804">Transcription</keyword>
<feature type="domain" description="C2H2-type" evidence="11">
    <location>
        <begin position="279"/>
        <end position="306"/>
    </location>
</feature>
<organism evidence="12">
    <name type="scientific">Capitella teleta</name>
    <name type="common">Polychaete worm</name>
    <dbReference type="NCBI Taxonomy" id="283909"/>
    <lineage>
        <taxon>Eukaryota</taxon>
        <taxon>Metazoa</taxon>
        <taxon>Spiralia</taxon>
        <taxon>Lophotrochozoa</taxon>
        <taxon>Annelida</taxon>
        <taxon>Polychaeta</taxon>
        <taxon>Sedentaria</taxon>
        <taxon>Scolecida</taxon>
        <taxon>Capitellidae</taxon>
        <taxon>Capitella</taxon>
    </lineage>
</organism>
<feature type="domain" description="C2H2-type" evidence="11">
    <location>
        <begin position="170"/>
        <end position="197"/>
    </location>
</feature>
<dbReference type="PANTHER" id="PTHR24384">
    <property type="entry name" value="FINGER PUTATIVE TRANSCRIPTION FACTOR FAMILY-RELATED"/>
    <property type="match status" value="1"/>
</dbReference>
<dbReference type="GO" id="GO:0000978">
    <property type="term" value="F:RNA polymerase II cis-regulatory region sequence-specific DNA binding"/>
    <property type="evidence" value="ECO:0007669"/>
    <property type="project" value="TreeGrafter"/>
</dbReference>
<keyword evidence="9" id="KW-0539">Nucleus</keyword>
<dbReference type="InterPro" id="IPR050752">
    <property type="entry name" value="C2H2-ZF_domain"/>
</dbReference>
<reference evidence="13" key="3">
    <citation type="submission" date="2015-06" db="UniProtKB">
        <authorList>
            <consortium name="EnsemblMetazoa"/>
        </authorList>
    </citation>
    <scope>IDENTIFICATION</scope>
</reference>
<dbReference type="EMBL" id="AMQN01002560">
    <property type="status" value="NOT_ANNOTATED_CDS"/>
    <property type="molecule type" value="Genomic_DNA"/>
</dbReference>
<sequence length="328" mass="38090">NRVICHVCCHSFSAKRKLTRHFNIHLRKMPFSCQQCSLRFHKQEEMDKHVSGNFCQAIKTPTCKICSSTFGSIEELVSHTLSEHKRYLCKRCLNSFSLRCNLHRHERLHSGIKPFPCNLCEKSFARNADLKLHLQKHETCSCTQCSKSFIDMHSLNYHLLKVHHAQDNMHACTICEKAFRSEQQYNKHWESHTNSLANHGQIEVGAGSDQEETNGEEPEVYYTCRYGGCGTQSFGFKAYEDHFFCVHGRFPCKLCDQSFTCKNNRTRHVRNHLGIAKKHTCDRCQKTFTRPDILQEHKMIHTLSYKSDQCNACGATFDRKALLLTHMK</sequence>
<proteinExistence type="predicted"/>
<feature type="domain" description="C2H2-type" evidence="11">
    <location>
        <begin position="115"/>
        <end position="137"/>
    </location>
</feature>
<dbReference type="Proteomes" id="UP000014760">
    <property type="component" value="Unassembled WGS sequence"/>
</dbReference>
<comment type="subcellular location">
    <subcellularLocation>
        <location evidence="1">Nucleus</location>
    </subcellularLocation>
</comment>
<protein>
    <recommendedName>
        <fullName evidence="11">C2H2-type domain-containing protein</fullName>
    </recommendedName>
</protein>
<dbReference type="FunFam" id="3.30.160.60:FF:000100">
    <property type="entry name" value="Zinc finger 45-like"/>
    <property type="match status" value="2"/>
</dbReference>
<evidence type="ECO:0000256" key="2">
    <source>
        <dbReference type="ARBA" id="ARBA00022723"/>
    </source>
</evidence>
<dbReference type="Pfam" id="PF13912">
    <property type="entry name" value="zf-C2H2_6"/>
    <property type="match status" value="1"/>
</dbReference>
<dbReference type="Pfam" id="PF12874">
    <property type="entry name" value="zf-met"/>
    <property type="match status" value="2"/>
</dbReference>
<feature type="domain" description="C2H2-type" evidence="11">
    <location>
        <begin position="140"/>
        <end position="168"/>
    </location>
</feature>
<evidence type="ECO:0000259" key="11">
    <source>
        <dbReference type="PROSITE" id="PS50157"/>
    </source>
</evidence>
<dbReference type="SMART" id="SM00355">
    <property type="entry name" value="ZnF_C2H2"/>
    <property type="match status" value="11"/>
</dbReference>
<evidence type="ECO:0000313" key="14">
    <source>
        <dbReference type="Proteomes" id="UP000014760"/>
    </source>
</evidence>
<evidence type="ECO:0000256" key="3">
    <source>
        <dbReference type="ARBA" id="ARBA00022737"/>
    </source>
</evidence>
<dbReference type="Gene3D" id="3.30.160.60">
    <property type="entry name" value="Classic Zinc Finger"/>
    <property type="match status" value="5"/>
</dbReference>
<reference evidence="14" key="1">
    <citation type="submission" date="2012-12" db="EMBL/GenBank/DDBJ databases">
        <authorList>
            <person name="Hellsten U."/>
            <person name="Grimwood J."/>
            <person name="Chapman J.A."/>
            <person name="Shapiro H."/>
            <person name="Aerts A."/>
            <person name="Otillar R.P."/>
            <person name="Terry A.Y."/>
            <person name="Boore J.L."/>
            <person name="Simakov O."/>
            <person name="Marletaz F."/>
            <person name="Cho S.-J."/>
            <person name="Edsinger-Gonzales E."/>
            <person name="Havlak P."/>
            <person name="Kuo D.-H."/>
            <person name="Larsson T."/>
            <person name="Lv J."/>
            <person name="Arendt D."/>
            <person name="Savage R."/>
            <person name="Osoegawa K."/>
            <person name="de Jong P."/>
            <person name="Lindberg D.R."/>
            <person name="Seaver E.C."/>
            <person name="Weisblat D.A."/>
            <person name="Putnam N.H."/>
            <person name="Grigoriev I.V."/>
            <person name="Rokhsar D.S."/>
        </authorList>
    </citation>
    <scope>NUCLEOTIDE SEQUENCE</scope>
    <source>
        <strain evidence="14">I ESC-2004</strain>
    </source>
</reference>
<dbReference type="Pfam" id="PF00096">
    <property type="entry name" value="zf-C2H2"/>
    <property type="match status" value="1"/>
</dbReference>
<name>R7TKJ3_CAPTE</name>
<dbReference type="EMBL" id="KB309538">
    <property type="protein sequence ID" value="ELT94022.1"/>
    <property type="molecule type" value="Genomic_DNA"/>
</dbReference>
<dbReference type="AlphaFoldDB" id="R7TKJ3"/>
<evidence type="ECO:0000256" key="8">
    <source>
        <dbReference type="ARBA" id="ARBA00023163"/>
    </source>
</evidence>
<evidence type="ECO:0000256" key="4">
    <source>
        <dbReference type="ARBA" id="ARBA00022771"/>
    </source>
</evidence>
<evidence type="ECO:0000256" key="1">
    <source>
        <dbReference type="ARBA" id="ARBA00004123"/>
    </source>
</evidence>
<evidence type="ECO:0000256" key="9">
    <source>
        <dbReference type="ARBA" id="ARBA00023242"/>
    </source>
</evidence>
<evidence type="ECO:0000256" key="10">
    <source>
        <dbReference type="PROSITE-ProRule" id="PRU00042"/>
    </source>
</evidence>
<dbReference type="PANTHER" id="PTHR24384:SF189">
    <property type="entry name" value="C2H2-TYPE DOMAIN-CONTAINING PROTEIN-RELATED"/>
    <property type="match status" value="1"/>
</dbReference>
<dbReference type="GO" id="GO:0008270">
    <property type="term" value="F:zinc ion binding"/>
    <property type="evidence" value="ECO:0007669"/>
    <property type="project" value="UniProtKB-KW"/>
</dbReference>
<feature type="domain" description="C2H2-type" evidence="11">
    <location>
        <begin position="87"/>
        <end position="114"/>
    </location>
</feature>
<feature type="domain" description="C2H2-type" evidence="11">
    <location>
        <begin position="3"/>
        <end position="30"/>
    </location>
</feature>
<keyword evidence="14" id="KW-1185">Reference proteome</keyword>
<keyword evidence="7" id="KW-0238">DNA-binding</keyword>
<keyword evidence="5" id="KW-0862">Zinc</keyword>
<evidence type="ECO:0000313" key="12">
    <source>
        <dbReference type="EMBL" id="ELT94022.1"/>
    </source>
</evidence>
<keyword evidence="4 10" id="KW-0863">Zinc-finger</keyword>
<feature type="domain" description="C2H2-type" evidence="11">
    <location>
        <begin position="308"/>
        <end position="328"/>
    </location>
</feature>
<dbReference type="InterPro" id="IPR013087">
    <property type="entry name" value="Znf_C2H2_type"/>
</dbReference>
<feature type="non-terminal residue" evidence="12">
    <location>
        <position position="328"/>
    </location>
</feature>
<gene>
    <name evidence="12" type="ORF">CAPTEDRAFT_73311</name>
</gene>
<evidence type="ECO:0000256" key="6">
    <source>
        <dbReference type="ARBA" id="ARBA00023015"/>
    </source>
</evidence>
<feature type="non-terminal residue" evidence="12">
    <location>
        <position position="1"/>
    </location>
</feature>
<dbReference type="InterPro" id="IPR036236">
    <property type="entry name" value="Znf_C2H2_sf"/>
</dbReference>
<dbReference type="EnsemblMetazoa" id="CapteT73311">
    <property type="protein sequence ID" value="CapteP73311"/>
    <property type="gene ID" value="CapteG73311"/>
</dbReference>
<dbReference type="GO" id="GO:0000981">
    <property type="term" value="F:DNA-binding transcription factor activity, RNA polymerase II-specific"/>
    <property type="evidence" value="ECO:0007669"/>
    <property type="project" value="TreeGrafter"/>
</dbReference>
<reference evidence="12 14" key="2">
    <citation type="journal article" date="2013" name="Nature">
        <title>Insights into bilaterian evolution from three spiralian genomes.</title>
        <authorList>
            <person name="Simakov O."/>
            <person name="Marletaz F."/>
            <person name="Cho S.J."/>
            <person name="Edsinger-Gonzales E."/>
            <person name="Havlak P."/>
            <person name="Hellsten U."/>
            <person name="Kuo D.H."/>
            <person name="Larsson T."/>
            <person name="Lv J."/>
            <person name="Arendt D."/>
            <person name="Savage R."/>
            <person name="Osoegawa K."/>
            <person name="de Jong P."/>
            <person name="Grimwood J."/>
            <person name="Chapman J.A."/>
            <person name="Shapiro H."/>
            <person name="Aerts A."/>
            <person name="Otillar R.P."/>
            <person name="Terry A.Y."/>
            <person name="Boore J.L."/>
            <person name="Grigoriev I.V."/>
            <person name="Lindberg D.R."/>
            <person name="Seaver E.C."/>
            <person name="Weisblat D.A."/>
            <person name="Putnam N.H."/>
            <person name="Rokhsar D.S."/>
        </authorList>
    </citation>
    <scope>NUCLEOTIDE SEQUENCE</scope>
    <source>
        <strain evidence="12 14">I ESC-2004</strain>
    </source>
</reference>